<proteinExistence type="predicted"/>
<sequence>MGKRVICIDAGHYGKYNRSPVVKNYYESDMNWKLHLLLKKYLEAYGFKVITTRSSQKTDRGLYNRGYAAKGCDLFLSIHSNACAKESVDYPVVYRAYDNKGNSNELAVLLAKIIEDTMKTNQKGRTAIRRGASGGEYYGVLRGARAAGLSNYYILEHSFHTNTAATKWLLEDENLDKLAEAEAGVIAKYYGITKQLSDTEEYKVRVKADALNIRAGAGAGYKIVGQIKDKGVYTIVDTKNGWGKLKSDTGWVFLNYTEKV</sequence>
<dbReference type="InterPro" id="IPR002508">
    <property type="entry name" value="MurNAc-LAA_cat"/>
</dbReference>
<dbReference type="PANTHER" id="PTHR30404">
    <property type="entry name" value="N-ACETYLMURAMOYL-L-ALANINE AMIDASE"/>
    <property type="match status" value="1"/>
</dbReference>
<dbReference type="Pfam" id="PF01520">
    <property type="entry name" value="Amidase_3"/>
    <property type="match status" value="1"/>
</dbReference>
<dbReference type="EMBL" id="FOYZ01000019">
    <property type="protein sequence ID" value="SFS05305.1"/>
    <property type="molecule type" value="Genomic_DNA"/>
</dbReference>
<evidence type="ECO:0000256" key="2">
    <source>
        <dbReference type="ARBA" id="ARBA00023316"/>
    </source>
</evidence>
<keyword evidence="1" id="KW-0378">Hydrolase</keyword>
<dbReference type="InterPro" id="IPR050695">
    <property type="entry name" value="N-acetylmuramoyl_amidase_3"/>
</dbReference>
<reference evidence="4 5" key="1">
    <citation type="submission" date="2016-10" db="EMBL/GenBank/DDBJ databases">
        <authorList>
            <person name="de Groot N.N."/>
        </authorList>
    </citation>
    <scope>NUCLEOTIDE SEQUENCE [LARGE SCALE GENOMIC DNA]</scope>
    <source>
        <strain evidence="4 5">743A</strain>
    </source>
</reference>
<dbReference type="Gene3D" id="2.30.30.40">
    <property type="entry name" value="SH3 Domains"/>
    <property type="match status" value="1"/>
</dbReference>
<evidence type="ECO:0000313" key="5">
    <source>
        <dbReference type="Proteomes" id="UP000199659"/>
    </source>
</evidence>
<keyword evidence="5" id="KW-1185">Reference proteome</keyword>
<evidence type="ECO:0000313" key="4">
    <source>
        <dbReference type="EMBL" id="SFS05305.1"/>
    </source>
</evidence>
<dbReference type="Pfam" id="PF08239">
    <property type="entry name" value="SH3_3"/>
    <property type="match status" value="1"/>
</dbReference>
<keyword evidence="2" id="KW-0961">Cell wall biogenesis/degradation</keyword>
<accession>A0A1I6LPA9</accession>
<dbReference type="GO" id="GO:0071555">
    <property type="term" value="P:cell wall organization"/>
    <property type="evidence" value="ECO:0007669"/>
    <property type="project" value="UniProtKB-KW"/>
</dbReference>
<dbReference type="GO" id="GO:0009253">
    <property type="term" value="P:peptidoglycan catabolic process"/>
    <property type="evidence" value="ECO:0007669"/>
    <property type="project" value="InterPro"/>
</dbReference>
<organism evidence="4 5">
    <name type="scientific">Anaeromicropila populeti</name>
    <dbReference type="NCBI Taxonomy" id="37658"/>
    <lineage>
        <taxon>Bacteria</taxon>
        <taxon>Bacillati</taxon>
        <taxon>Bacillota</taxon>
        <taxon>Clostridia</taxon>
        <taxon>Lachnospirales</taxon>
        <taxon>Lachnospiraceae</taxon>
        <taxon>Anaeromicropila</taxon>
    </lineage>
</organism>
<dbReference type="GO" id="GO:0030288">
    <property type="term" value="C:outer membrane-bounded periplasmic space"/>
    <property type="evidence" value="ECO:0007669"/>
    <property type="project" value="TreeGrafter"/>
</dbReference>
<gene>
    <name evidence="4" type="ORF">SAMN05661086_03468</name>
</gene>
<dbReference type="PANTHER" id="PTHR30404:SF0">
    <property type="entry name" value="N-ACETYLMURAMOYL-L-ALANINE AMIDASE AMIC"/>
    <property type="match status" value="1"/>
</dbReference>
<dbReference type="RefSeq" id="WP_092563763.1">
    <property type="nucleotide sequence ID" value="NZ_FOYZ01000019.1"/>
</dbReference>
<name>A0A1I6LPA9_9FIRM</name>
<evidence type="ECO:0000259" key="3">
    <source>
        <dbReference type="PROSITE" id="PS51781"/>
    </source>
</evidence>
<dbReference type="GO" id="GO:0008745">
    <property type="term" value="F:N-acetylmuramoyl-L-alanine amidase activity"/>
    <property type="evidence" value="ECO:0007669"/>
    <property type="project" value="InterPro"/>
</dbReference>
<evidence type="ECO:0000256" key="1">
    <source>
        <dbReference type="ARBA" id="ARBA00022801"/>
    </source>
</evidence>
<dbReference type="InterPro" id="IPR003646">
    <property type="entry name" value="SH3-like_bac-type"/>
</dbReference>
<feature type="domain" description="SH3b" evidence="3">
    <location>
        <begin position="199"/>
        <end position="260"/>
    </location>
</feature>
<dbReference type="AlphaFoldDB" id="A0A1I6LPA9"/>
<protein>
    <submittedName>
        <fullName evidence="4">N-acetylmuramoyl-L-alanine amidase</fullName>
    </submittedName>
</protein>
<dbReference type="CDD" id="cd02696">
    <property type="entry name" value="MurNAc-LAA"/>
    <property type="match status" value="1"/>
</dbReference>
<dbReference type="Gene3D" id="3.40.630.40">
    <property type="entry name" value="Zn-dependent exopeptidases"/>
    <property type="match status" value="1"/>
</dbReference>
<dbReference type="STRING" id="37658.SAMN05661086_03468"/>
<dbReference type="PROSITE" id="PS51781">
    <property type="entry name" value="SH3B"/>
    <property type="match status" value="1"/>
</dbReference>
<dbReference type="SUPFAM" id="SSF53187">
    <property type="entry name" value="Zn-dependent exopeptidases"/>
    <property type="match status" value="1"/>
</dbReference>
<dbReference type="Proteomes" id="UP000199659">
    <property type="component" value="Unassembled WGS sequence"/>
</dbReference>